<organism evidence="1 2">
    <name type="scientific">Pseudaquabacterium rugosum</name>
    <dbReference type="NCBI Taxonomy" id="2984194"/>
    <lineage>
        <taxon>Bacteria</taxon>
        <taxon>Pseudomonadati</taxon>
        <taxon>Pseudomonadota</taxon>
        <taxon>Betaproteobacteria</taxon>
        <taxon>Burkholderiales</taxon>
        <taxon>Sphaerotilaceae</taxon>
        <taxon>Pseudaquabacterium</taxon>
    </lineage>
</organism>
<proteinExistence type="predicted"/>
<dbReference type="EMBL" id="JBBUTF010000013">
    <property type="protein sequence ID" value="MEK8027231.1"/>
    <property type="molecule type" value="Genomic_DNA"/>
</dbReference>
<dbReference type="Proteomes" id="UP001368500">
    <property type="component" value="Unassembled WGS sequence"/>
</dbReference>
<keyword evidence="2" id="KW-1185">Reference proteome</keyword>
<evidence type="ECO:0000313" key="1">
    <source>
        <dbReference type="EMBL" id="MEK8027231.1"/>
    </source>
</evidence>
<name>A0ABU9BBR0_9BURK</name>
<dbReference type="RefSeq" id="WP_341375009.1">
    <property type="nucleotide sequence ID" value="NZ_JBBUTF010000013.1"/>
</dbReference>
<sequence>MPAVLHLDDIRSEFRARRLAAELEQRQAAEATRQQREQRIDPT</sequence>
<comment type="caution">
    <text evidence="1">The sequence shown here is derived from an EMBL/GenBank/DDBJ whole genome shotgun (WGS) entry which is preliminary data.</text>
</comment>
<reference evidence="1 2" key="1">
    <citation type="submission" date="2024-04" db="EMBL/GenBank/DDBJ databases">
        <title>Novel species of the genus Ideonella isolated from streams.</title>
        <authorList>
            <person name="Lu H."/>
        </authorList>
    </citation>
    <scope>NUCLEOTIDE SEQUENCE [LARGE SCALE GENOMIC DNA]</scope>
    <source>
        <strain evidence="1 2">BYS139W</strain>
    </source>
</reference>
<accession>A0ABU9BBR0</accession>
<gene>
    <name evidence="1" type="ORF">AACH11_14795</name>
</gene>
<protein>
    <submittedName>
        <fullName evidence="1">Uncharacterized protein</fullName>
    </submittedName>
</protein>
<evidence type="ECO:0000313" key="2">
    <source>
        <dbReference type="Proteomes" id="UP001368500"/>
    </source>
</evidence>